<dbReference type="PANTHER" id="PTHR33744">
    <property type="entry name" value="CARBOHYDRATE DIACID REGULATOR"/>
    <property type="match status" value="1"/>
</dbReference>
<name>A0A840PN58_9ACTN</name>
<dbReference type="Pfam" id="PF13556">
    <property type="entry name" value="HTH_30"/>
    <property type="match status" value="1"/>
</dbReference>
<sequence length="361" mass="36175">MLGLLLRLSALDADAESAVRVIAYFDALVAGHASAAALVQATARLAECPAGLVEAASGRGPRAVPGGPVEEAVPPKGAAVREVGAGAGTVWLEREGPARPLDAIVLERFAAAAAVTLERAAAQVLAGGDPALVELALSAGAGEAERARALRLLGFGPGARLQVLAVAGSGEDGAALAGRLRAAGHHTRTARIDGVVAVLTAAGSEAGGVSSDRCGAPGGWRAGVGPVVASGAGLAESWERARTALRFAGASPGAQVVRWADLGALALIAEHVPDEAIAALPDVRAVRELARRPHGAEALEAVRALCEEGTVRRAAASVHLHHSSLAARIARAEDALGFSLSSPAGRMRAHLALTLAALRPV</sequence>
<comment type="caution">
    <text evidence="2">The sequence shown here is derived from an EMBL/GenBank/DDBJ whole genome shotgun (WGS) entry which is preliminary data.</text>
</comment>
<evidence type="ECO:0000313" key="3">
    <source>
        <dbReference type="Proteomes" id="UP000578449"/>
    </source>
</evidence>
<accession>A0A840PN58</accession>
<dbReference type="InterPro" id="IPR025736">
    <property type="entry name" value="PucR_C-HTH_dom"/>
</dbReference>
<dbReference type="RefSeq" id="WP_185057153.1">
    <property type="nucleotide sequence ID" value="NZ_BAABIX010000057.1"/>
</dbReference>
<dbReference type="EMBL" id="JACHGN010000041">
    <property type="protein sequence ID" value="MBB5140369.1"/>
    <property type="molecule type" value="Genomic_DNA"/>
</dbReference>
<dbReference type="InterPro" id="IPR042070">
    <property type="entry name" value="PucR_C-HTH_sf"/>
</dbReference>
<evidence type="ECO:0000259" key="1">
    <source>
        <dbReference type="Pfam" id="PF13556"/>
    </source>
</evidence>
<feature type="domain" description="PucR C-terminal helix-turn-helix" evidence="1">
    <location>
        <begin position="299"/>
        <end position="354"/>
    </location>
</feature>
<protein>
    <recommendedName>
        <fullName evidence="1">PucR C-terminal helix-turn-helix domain-containing protein</fullName>
    </recommendedName>
</protein>
<dbReference type="InterPro" id="IPR051448">
    <property type="entry name" value="CdaR-like_regulators"/>
</dbReference>
<evidence type="ECO:0000313" key="2">
    <source>
        <dbReference type="EMBL" id="MBB5140369.1"/>
    </source>
</evidence>
<proteinExistence type="predicted"/>
<organism evidence="2 3">
    <name type="scientific">Thermocatellispora tengchongensis</name>
    <dbReference type="NCBI Taxonomy" id="1073253"/>
    <lineage>
        <taxon>Bacteria</taxon>
        <taxon>Bacillati</taxon>
        <taxon>Actinomycetota</taxon>
        <taxon>Actinomycetes</taxon>
        <taxon>Streptosporangiales</taxon>
        <taxon>Streptosporangiaceae</taxon>
        <taxon>Thermocatellispora</taxon>
    </lineage>
</organism>
<dbReference type="Proteomes" id="UP000578449">
    <property type="component" value="Unassembled WGS sequence"/>
</dbReference>
<dbReference type="PANTHER" id="PTHR33744:SF17">
    <property type="entry name" value="CONSERVED PROTEIN"/>
    <property type="match status" value="1"/>
</dbReference>
<reference evidence="2 3" key="1">
    <citation type="submission" date="2020-08" db="EMBL/GenBank/DDBJ databases">
        <title>Genomic Encyclopedia of Type Strains, Phase IV (KMG-IV): sequencing the most valuable type-strain genomes for metagenomic binning, comparative biology and taxonomic classification.</title>
        <authorList>
            <person name="Goeker M."/>
        </authorList>
    </citation>
    <scope>NUCLEOTIDE SEQUENCE [LARGE SCALE GENOMIC DNA]</scope>
    <source>
        <strain evidence="2 3">DSM 45615</strain>
    </source>
</reference>
<dbReference type="AlphaFoldDB" id="A0A840PN58"/>
<keyword evidence="3" id="KW-1185">Reference proteome</keyword>
<dbReference type="Gene3D" id="1.10.10.2840">
    <property type="entry name" value="PucR C-terminal helix-turn-helix domain"/>
    <property type="match status" value="1"/>
</dbReference>
<gene>
    <name evidence="2" type="ORF">HNP84_010136</name>
</gene>